<keyword evidence="2" id="KW-1133">Transmembrane helix</keyword>
<evidence type="ECO:0000313" key="4">
    <source>
        <dbReference type="Proteomes" id="UP000265618"/>
    </source>
</evidence>
<keyword evidence="2" id="KW-0472">Membrane</keyword>
<dbReference type="EMBL" id="BDIP01000888">
    <property type="protein sequence ID" value="GIQ82994.1"/>
    <property type="molecule type" value="Genomic_DNA"/>
</dbReference>
<keyword evidence="2" id="KW-0812">Transmembrane</keyword>
<evidence type="ECO:0008006" key="5">
    <source>
        <dbReference type="Google" id="ProtNLM"/>
    </source>
</evidence>
<comment type="caution">
    <text evidence="3">The sequence shown here is derived from an EMBL/GenBank/DDBJ whole genome shotgun (WGS) entry which is preliminary data.</text>
</comment>
<accession>A0A9K3GGE6</accession>
<dbReference type="AlphaFoldDB" id="A0A9K3GGE6"/>
<gene>
    <name evidence="3" type="ORF">KIPB_004233</name>
</gene>
<reference evidence="3 4" key="1">
    <citation type="journal article" date="2018" name="PLoS ONE">
        <title>The draft genome of Kipferlia bialata reveals reductive genome evolution in fornicate parasites.</title>
        <authorList>
            <person name="Tanifuji G."/>
            <person name="Takabayashi S."/>
            <person name="Kume K."/>
            <person name="Takagi M."/>
            <person name="Nakayama T."/>
            <person name="Kamikawa R."/>
            <person name="Inagaki Y."/>
            <person name="Hashimoto T."/>
        </authorList>
    </citation>
    <scope>NUCLEOTIDE SEQUENCE [LARGE SCALE GENOMIC DNA]</scope>
    <source>
        <strain evidence="3">NY0173</strain>
    </source>
</reference>
<feature type="transmembrane region" description="Helical" evidence="2">
    <location>
        <begin position="184"/>
        <end position="203"/>
    </location>
</feature>
<feature type="transmembrane region" description="Helical" evidence="2">
    <location>
        <begin position="150"/>
        <end position="172"/>
    </location>
</feature>
<dbReference type="Proteomes" id="UP000265618">
    <property type="component" value="Unassembled WGS sequence"/>
</dbReference>
<evidence type="ECO:0000313" key="3">
    <source>
        <dbReference type="EMBL" id="GIQ82994.1"/>
    </source>
</evidence>
<keyword evidence="4" id="KW-1185">Reference proteome</keyword>
<proteinExistence type="predicted"/>
<feature type="transmembrane region" description="Helical" evidence="2">
    <location>
        <begin position="6"/>
        <end position="28"/>
    </location>
</feature>
<evidence type="ECO:0000256" key="1">
    <source>
        <dbReference type="SAM" id="MobiDB-lite"/>
    </source>
</evidence>
<evidence type="ECO:0000256" key="2">
    <source>
        <dbReference type="SAM" id="Phobius"/>
    </source>
</evidence>
<organism evidence="3 4">
    <name type="scientific">Kipferlia bialata</name>
    <dbReference type="NCBI Taxonomy" id="797122"/>
    <lineage>
        <taxon>Eukaryota</taxon>
        <taxon>Metamonada</taxon>
        <taxon>Carpediemonas-like organisms</taxon>
        <taxon>Kipferlia</taxon>
    </lineage>
</organism>
<feature type="transmembrane region" description="Helical" evidence="2">
    <location>
        <begin position="49"/>
        <end position="68"/>
    </location>
</feature>
<feature type="region of interest" description="Disordered" evidence="1">
    <location>
        <begin position="210"/>
        <end position="234"/>
    </location>
</feature>
<sequence length="258" mass="28154">WLPTLLFLRTGVTALVLTPLCFIFIAVFRGTVPPIRFRRLKATSHSTNLVVSLCTIGVYVWDLVYVIQALGEGQTMDDLWYHAYAVDLWYTLLILLQIVHLAAILVSMTLLARHSALRTHASTHPSAHSTSGCDYDAPSPSPKWVRPSKLVVLPVIVAAYALSYIFRAGLVLQNDAGDHILGRRSIVLCLAMETLSICGLIYPNKGSLTTNSRYTPPPRMPSGRDRGMRAGASDDGLGSPVPVMGIGNTERDLSPAMV</sequence>
<name>A0A9K3GGE6_9EUKA</name>
<protein>
    <recommendedName>
        <fullName evidence="5">THH1/TOM1/TOM3 domain-containing protein</fullName>
    </recommendedName>
</protein>
<feature type="transmembrane region" description="Helical" evidence="2">
    <location>
        <begin position="88"/>
        <end position="112"/>
    </location>
</feature>
<feature type="non-terminal residue" evidence="3">
    <location>
        <position position="1"/>
    </location>
</feature>